<dbReference type="GO" id="GO:0016301">
    <property type="term" value="F:kinase activity"/>
    <property type="evidence" value="ECO:0007669"/>
    <property type="project" value="UniProtKB-KW"/>
</dbReference>
<dbReference type="Pfam" id="PF00989">
    <property type="entry name" value="PAS"/>
    <property type="match status" value="1"/>
</dbReference>
<keyword evidence="1" id="KW-1133">Transmembrane helix</keyword>
<dbReference type="InterPro" id="IPR013767">
    <property type="entry name" value="PAS_fold"/>
</dbReference>
<dbReference type="SUPFAM" id="SSF55785">
    <property type="entry name" value="PYP-like sensor domain (PAS domain)"/>
    <property type="match status" value="2"/>
</dbReference>
<dbReference type="Pfam" id="PF12860">
    <property type="entry name" value="PAS_7"/>
    <property type="match status" value="1"/>
</dbReference>
<protein>
    <submittedName>
        <fullName evidence="3">PAS/PAC sensor Signal transduction histidine kinase</fullName>
    </submittedName>
</protein>
<feature type="domain" description="PAS fold" evidence="2">
    <location>
        <begin position="187"/>
        <end position="283"/>
    </location>
</feature>
<keyword evidence="3" id="KW-0418">Kinase</keyword>
<sequence>MVPALTELLPFAAPAAGGFAAAAVAFGGLGALAIRARRRREEARAEEARRLEGILAHAGDGALIFDHDAEAETADACAVRCSRRLAVLLALPEGEAAGFAAVLGALEADDGEALLAPLALLLQQGETFIRTAAAPGCDRVLRITGVRADETGGRFTSVLWFSDITREVEAQAAARRELETLRRDRSRYRAALDALPLPIWLRDDGLDMSFCNMAFARAVGARDPMTARRQGAELIQGASGREGRALAARARAAGDSRQEHEVLAMNGALRHLEIRETPLMPHGQMAVMPSEVKDLAGTVGIALDVTDQQDVRAELSRHDEAHALVLERLGTAIAVFGADQRLRFYNTAFVRLWLLDDAWLDSEPDYGTVLEVLRDRRLLPEVPDFPAYKAEEIALFTDLLEPVEALMHLPGGKTLRRVVAPHPLGGLLLTYEDVTDTLALERSYNTLIDVQAETLNHLREAVAVFDLAGRLKLSNAAFALLWDLPEIRPLPGGADALGSLRFGEVVDFQVRLIADPAERPGFAALMARVFRDREARDGTLNHLGRGLLRWQAAPLADGGMVLSYDSVPMQADVADLAAVLAGGVRSIAGWAEILAHGHYGVLNPRQKAYVDSVRDAAAAADRLLAAVDDLRAPPPRREVPEVVDVHAALSEVLNAVRERAQRREIDLHFDCLPEIGAERLVLTPFERLMGLIFDMALTGAQTGDSVSLAAQREPSGPLTLTVADTGAGWAMEPGGDRAARARFAVIRAYAEAQGWSFQLVTAIGEGTTVTLIR</sequence>
<reference evidence="3" key="1">
    <citation type="submission" date="2016-04" db="EMBL/GenBank/DDBJ databases">
        <authorList>
            <person name="Evans L.H."/>
            <person name="Alamgir A."/>
            <person name="Owens N."/>
            <person name="Weber N.D."/>
            <person name="Virtaneva K."/>
            <person name="Barbian K."/>
            <person name="Babar A."/>
            <person name="Rosenke K."/>
        </authorList>
    </citation>
    <scope>NUCLEOTIDE SEQUENCE</scope>
    <source>
        <strain evidence="3">86</strain>
    </source>
</reference>
<accession>A0A212KKH4</accession>
<dbReference type="GO" id="GO:0006355">
    <property type="term" value="P:regulation of DNA-templated transcription"/>
    <property type="evidence" value="ECO:0007669"/>
    <property type="project" value="InterPro"/>
</dbReference>
<feature type="transmembrane region" description="Helical" evidence="1">
    <location>
        <begin position="12"/>
        <end position="34"/>
    </location>
</feature>
<keyword evidence="1" id="KW-0812">Transmembrane</keyword>
<evidence type="ECO:0000256" key="1">
    <source>
        <dbReference type="SAM" id="Phobius"/>
    </source>
</evidence>
<dbReference type="Gene3D" id="3.30.565.10">
    <property type="entry name" value="Histidine kinase-like ATPase, C-terminal domain"/>
    <property type="match status" value="1"/>
</dbReference>
<dbReference type="EMBL" id="FLUO01000002">
    <property type="protein sequence ID" value="SBW12085.1"/>
    <property type="molecule type" value="Genomic_DNA"/>
</dbReference>
<evidence type="ECO:0000313" key="3">
    <source>
        <dbReference type="EMBL" id="SBW12085.1"/>
    </source>
</evidence>
<keyword evidence="3" id="KW-0808">Transferase</keyword>
<organism evidence="3">
    <name type="scientific">uncultured Alphaproteobacteria bacterium</name>
    <dbReference type="NCBI Taxonomy" id="91750"/>
    <lineage>
        <taxon>Bacteria</taxon>
        <taxon>Pseudomonadati</taxon>
        <taxon>Pseudomonadota</taxon>
        <taxon>Alphaproteobacteria</taxon>
        <taxon>environmental samples</taxon>
    </lineage>
</organism>
<proteinExistence type="predicted"/>
<keyword evidence="1" id="KW-0472">Membrane</keyword>
<dbReference type="InterPro" id="IPR035965">
    <property type="entry name" value="PAS-like_dom_sf"/>
</dbReference>
<evidence type="ECO:0000259" key="2">
    <source>
        <dbReference type="Pfam" id="PF00989"/>
    </source>
</evidence>
<gene>
    <name evidence="3" type="ORF">KL86APRO_20436</name>
</gene>
<dbReference type="SUPFAM" id="SSF55874">
    <property type="entry name" value="ATPase domain of HSP90 chaperone/DNA topoisomerase II/histidine kinase"/>
    <property type="match status" value="1"/>
</dbReference>
<dbReference type="Gene3D" id="3.30.450.20">
    <property type="entry name" value="PAS domain"/>
    <property type="match status" value="1"/>
</dbReference>
<dbReference type="AlphaFoldDB" id="A0A212KKH4"/>
<dbReference type="InterPro" id="IPR036890">
    <property type="entry name" value="HATPase_C_sf"/>
</dbReference>
<name>A0A212KKH4_9PROT</name>